<dbReference type="InterPro" id="IPR032466">
    <property type="entry name" value="Metal_Hydrolase"/>
</dbReference>
<evidence type="ECO:0000259" key="1">
    <source>
        <dbReference type="Pfam" id="PF04909"/>
    </source>
</evidence>
<proteinExistence type="predicted"/>
<sequence>MHECGVRGVRYTIGHAGAAPLAEMPVLAKRIAEYGWHVQLHVMNDGGGSPLTEMEATLHELATEVVIDHLGSIRPDRGLSQPGFESLLRLVDTGRCWVKLSGAYRVSNAPPYADMIPFVQRLLSVRPDRLVWGSDWPHVSFRGNMPNTTDLLDQLLTWIPDEEQRAGVLVDNPAHLYKF</sequence>
<dbReference type="PANTHER" id="PTHR35563">
    <property type="entry name" value="BARREL METAL-DEPENDENT HYDROLASE, PUTATIVE (AFU_ORTHOLOGUE AFUA_1G16240)-RELATED"/>
    <property type="match status" value="1"/>
</dbReference>
<evidence type="ECO:0000313" key="3">
    <source>
        <dbReference type="Proteomes" id="UP000494365"/>
    </source>
</evidence>
<keyword evidence="3" id="KW-1185">Reference proteome</keyword>
<dbReference type="InterPro" id="IPR006680">
    <property type="entry name" value="Amidohydro-rel"/>
</dbReference>
<dbReference type="AlphaFoldDB" id="A0A6S7DHD2"/>
<name>A0A6S7DHD2_9BURK</name>
<dbReference type="SUPFAM" id="SSF51556">
    <property type="entry name" value="Metallo-dependent hydrolases"/>
    <property type="match status" value="1"/>
</dbReference>
<organism evidence="2 3">
    <name type="scientific">Paraburkholderia ultramafica</name>
    <dbReference type="NCBI Taxonomy" id="1544867"/>
    <lineage>
        <taxon>Bacteria</taxon>
        <taxon>Pseudomonadati</taxon>
        <taxon>Pseudomonadota</taxon>
        <taxon>Betaproteobacteria</taxon>
        <taxon>Burkholderiales</taxon>
        <taxon>Burkholderiaceae</taxon>
        <taxon>Paraburkholderia</taxon>
    </lineage>
</organism>
<accession>A0A6S7DHD2</accession>
<feature type="domain" description="Amidohydrolase-related" evidence="1">
    <location>
        <begin position="2"/>
        <end position="179"/>
    </location>
</feature>
<dbReference type="GO" id="GO:0102998">
    <property type="term" value="F:4-sulfomuconolactone hydrolase activity"/>
    <property type="evidence" value="ECO:0007669"/>
    <property type="project" value="UniProtKB-EC"/>
</dbReference>
<dbReference type="InterPro" id="IPR052358">
    <property type="entry name" value="Aro_Compnd_Degr_Hydrolases"/>
</dbReference>
<evidence type="ECO:0000313" key="2">
    <source>
        <dbReference type="EMBL" id="CAB3806942.1"/>
    </source>
</evidence>
<dbReference type="Proteomes" id="UP000494365">
    <property type="component" value="Unassembled WGS sequence"/>
</dbReference>
<protein>
    <submittedName>
        <fullName evidence="2">4-sulfomuconolactone hydrolase</fullName>
        <ecNumber evidence="2">3.1.1.92</ecNumber>
    </submittedName>
</protein>
<dbReference type="EMBL" id="CADIKK010000048">
    <property type="protein sequence ID" value="CAB3806942.1"/>
    <property type="molecule type" value="Genomic_DNA"/>
</dbReference>
<reference evidence="2 3" key="1">
    <citation type="submission" date="2020-04" db="EMBL/GenBank/DDBJ databases">
        <authorList>
            <person name="De Canck E."/>
        </authorList>
    </citation>
    <scope>NUCLEOTIDE SEQUENCE [LARGE SCALE GENOMIC DNA]</scope>
    <source>
        <strain evidence="2 3">LMG 28614</strain>
    </source>
</reference>
<keyword evidence="2" id="KW-0378">Hydrolase</keyword>
<dbReference type="PANTHER" id="PTHR35563:SF2">
    <property type="entry name" value="BARREL METAL-DEPENDENT HYDROLASE, PUTATIVE (AFU_ORTHOLOGUE AFUA_1G16240)-RELATED"/>
    <property type="match status" value="1"/>
</dbReference>
<gene>
    <name evidence="2" type="ORF">LMG28614_06495</name>
</gene>
<dbReference type="EC" id="3.1.1.92" evidence="2"/>
<dbReference type="Pfam" id="PF04909">
    <property type="entry name" value="Amidohydro_2"/>
    <property type="match status" value="1"/>
</dbReference>
<dbReference type="Gene3D" id="3.20.20.140">
    <property type="entry name" value="Metal-dependent hydrolases"/>
    <property type="match status" value="1"/>
</dbReference>